<dbReference type="Proteomes" id="UP000005723">
    <property type="component" value="Unassembled WGS sequence"/>
</dbReference>
<reference evidence="1 2" key="1">
    <citation type="submission" date="2010-01" db="EMBL/GenBank/DDBJ databases">
        <authorList>
            <person name="Muzny D."/>
            <person name="Qin X."/>
            <person name="Deng J."/>
            <person name="Jiang H."/>
            <person name="Liu Y."/>
            <person name="Qu J."/>
            <person name="Song X.-Z."/>
            <person name="Zhang L."/>
            <person name="Thornton R."/>
            <person name="Coyle M."/>
            <person name="Francisco L."/>
            <person name="Jackson L."/>
            <person name="Javaid M."/>
            <person name="Korchina V."/>
            <person name="Kovar C."/>
            <person name="Mata R."/>
            <person name="Mathew T."/>
            <person name="Ngo R."/>
            <person name="Nguyen L."/>
            <person name="Nguyen N."/>
            <person name="Okwuonu G."/>
            <person name="Ongeri F."/>
            <person name="Pham C."/>
            <person name="Simmons D."/>
            <person name="Wilczek-Boney K."/>
            <person name="Hale W."/>
            <person name="Jakkamsetti A."/>
            <person name="Pham P."/>
            <person name="Ruth R."/>
            <person name="San Lucas F."/>
            <person name="Warren J."/>
            <person name="Zhang J."/>
            <person name="Zhao Z."/>
            <person name="Zhou C."/>
            <person name="Zhu D."/>
            <person name="Lee S."/>
            <person name="Bess C."/>
            <person name="Blankenburg K."/>
            <person name="Forbes L."/>
            <person name="Fu Q."/>
            <person name="Gubbala S."/>
            <person name="Hirani K."/>
            <person name="Jayaseelan J.C."/>
            <person name="Lara F."/>
            <person name="Munidasa M."/>
            <person name="Palculict T."/>
            <person name="Patil S."/>
            <person name="Pu L.-L."/>
            <person name="Saada N."/>
            <person name="Tang L."/>
            <person name="Weissenberger G."/>
            <person name="Zhu Y."/>
            <person name="Hemphill L."/>
            <person name="Shang Y."/>
            <person name="Youmans B."/>
            <person name="Ayvaz T."/>
            <person name="Ross M."/>
            <person name="Santibanez J."/>
            <person name="Aqrawi P."/>
            <person name="Gross S."/>
            <person name="Joshi V."/>
            <person name="Fowler G."/>
            <person name="Nazareth L."/>
            <person name="Reid J."/>
            <person name="Worley K."/>
            <person name="Petrosino J."/>
            <person name="Highlander S."/>
            <person name="Gibbs R."/>
        </authorList>
    </citation>
    <scope>NUCLEOTIDE SEQUENCE [LARGE SCALE GENOMIC DNA]</scope>
    <source>
        <strain evidence="1 2">DSM 4582</strain>
    </source>
</reference>
<evidence type="ECO:0000313" key="1">
    <source>
        <dbReference type="EMBL" id="EFE97669.1"/>
    </source>
</evidence>
<name>D4DXC6_SEROD</name>
<gene>
    <name evidence="1" type="ORF">HMPREF0758_0576</name>
</gene>
<comment type="caution">
    <text evidence="1">The sequence shown here is derived from an EMBL/GenBank/DDBJ whole genome shotgun (WGS) entry which is preliminary data.</text>
</comment>
<organism evidence="1 2">
    <name type="scientific">Serratia odorifera DSM 4582</name>
    <dbReference type="NCBI Taxonomy" id="667129"/>
    <lineage>
        <taxon>Bacteria</taxon>
        <taxon>Pseudomonadati</taxon>
        <taxon>Pseudomonadota</taxon>
        <taxon>Gammaproteobacteria</taxon>
        <taxon>Enterobacterales</taxon>
        <taxon>Yersiniaceae</taxon>
        <taxon>Serratia</taxon>
    </lineage>
</organism>
<dbReference type="EMBL" id="ADBY01000015">
    <property type="protein sequence ID" value="EFE97669.1"/>
    <property type="molecule type" value="Genomic_DNA"/>
</dbReference>
<keyword evidence="2" id="KW-1185">Reference proteome</keyword>
<dbReference type="AlphaFoldDB" id="D4DXC6"/>
<dbReference type="STRING" id="667129.HMPREF0758_0576"/>
<evidence type="ECO:0000313" key="2">
    <source>
        <dbReference type="Proteomes" id="UP000005723"/>
    </source>
</evidence>
<dbReference type="HOGENOM" id="CLU_3188918_0_0_6"/>
<proteinExistence type="predicted"/>
<protein>
    <submittedName>
        <fullName evidence="1">Uncharacterized protein</fullName>
    </submittedName>
</protein>
<sequence>MAQDFTSFGHGNTVFREKIRHCLLHDDAKPLPPSVKPAFAVGETVV</sequence>
<accession>D4DXC6</accession>